<dbReference type="GeneID" id="89968617"/>
<evidence type="ECO:0000313" key="2">
    <source>
        <dbReference type="EMBL" id="KAK5064562.1"/>
    </source>
</evidence>
<keyword evidence="3" id="KW-1185">Reference proteome</keyword>
<accession>A0AAV9NT84</accession>
<reference evidence="2 3" key="1">
    <citation type="submission" date="2023-08" db="EMBL/GenBank/DDBJ databases">
        <title>Black Yeasts Isolated from many extreme environments.</title>
        <authorList>
            <person name="Coleine C."/>
            <person name="Stajich J.E."/>
            <person name="Selbmann L."/>
        </authorList>
    </citation>
    <scope>NUCLEOTIDE SEQUENCE [LARGE SCALE GENOMIC DNA]</scope>
    <source>
        <strain evidence="2 3">CCFEE 5792</strain>
    </source>
</reference>
<dbReference type="EMBL" id="JAVRRD010000001">
    <property type="protein sequence ID" value="KAK5064562.1"/>
    <property type="molecule type" value="Genomic_DNA"/>
</dbReference>
<dbReference type="Proteomes" id="UP001358417">
    <property type="component" value="Unassembled WGS sequence"/>
</dbReference>
<evidence type="ECO:0000256" key="1">
    <source>
        <dbReference type="SAM" id="MobiDB-lite"/>
    </source>
</evidence>
<dbReference type="RefSeq" id="XP_064711886.1">
    <property type="nucleotide sequence ID" value="XM_064844026.1"/>
</dbReference>
<name>A0AAV9NT84_9EURO</name>
<sequence>MAATLPIPGRAAELKPDPPPGLGEGVGEGVGEGKGDRDGEGDDSAGSDCGVPSSTPVQLLPTHWQVIRPDEDHIQAVPARQYCPFEQQDASAGMQFTVPQQTELTQ</sequence>
<protein>
    <submittedName>
        <fullName evidence="2">Uncharacterized protein</fullName>
    </submittedName>
</protein>
<organism evidence="2 3">
    <name type="scientific">Exophiala bonariae</name>
    <dbReference type="NCBI Taxonomy" id="1690606"/>
    <lineage>
        <taxon>Eukaryota</taxon>
        <taxon>Fungi</taxon>
        <taxon>Dikarya</taxon>
        <taxon>Ascomycota</taxon>
        <taxon>Pezizomycotina</taxon>
        <taxon>Eurotiomycetes</taxon>
        <taxon>Chaetothyriomycetidae</taxon>
        <taxon>Chaetothyriales</taxon>
        <taxon>Herpotrichiellaceae</taxon>
        <taxon>Exophiala</taxon>
    </lineage>
</organism>
<dbReference type="AlphaFoldDB" id="A0AAV9NT84"/>
<feature type="region of interest" description="Disordered" evidence="1">
    <location>
        <begin position="1"/>
        <end position="57"/>
    </location>
</feature>
<proteinExistence type="predicted"/>
<comment type="caution">
    <text evidence="2">The sequence shown here is derived from an EMBL/GenBank/DDBJ whole genome shotgun (WGS) entry which is preliminary data.</text>
</comment>
<evidence type="ECO:0000313" key="3">
    <source>
        <dbReference type="Proteomes" id="UP001358417"/>
    </source>
</evidence>
<gene>
    <name evidence="2" type="ORF">LTR84_000395</name>
</gene>